<dbReference type="EMBL" id="CAFBMC010000002">
    <property type="protein sequence ID" value="CAB4887585.1"/>
    <property type="molecule type" value="Genomic_DNA"/>
</dbReference>
<organism evidence="1">
    <name type="scientific">freshwater metagenome</name>
    <dbReference type="NCBI Taxonomy" id="449393"/>
    <lineage>
        <taxon>unclassified sequences</taxon>
        <taxon>metagenomes</taxon>
        <taxon>ecological metagenomes</taxon>
    </lineage>
</organism>
<accession>A0A6J7F230</accession>
<dbReference type="AlphaFoldDB" id="A0A6J7F230"/>
<evidence type="ECO:0000313" key="1">
    <source>
        <dbReference type="EMBL" id="CAB4887585.1"/>
    </source>
</evidence>
<name>A0A6J7F230_9ZZZZ</name>
<sequence length="29" mass="3105">MAATMLSSVVKPFTNAQSGHEVLIVWSAE</sequence>
<reference evidence="1" key="1">
    <citation type="submission" date="2020-05" db="EMBL/GenBank/DDBJ databases">
        <authorList>
            <person name="Chiriac C."/>
            <person name="Salcher M."/>
            <person name="Ghai R."/>
            <person name="Kavagutti S V."/>
        </authorList>
    </citation>
    <scope>NUCLEOTIDE SEQUENCE</scope>
</reference>
<protein>
    <submittedName>
        <fullName evidence="1">Unannotated protein</fullName>
    </submittedName>
</protein>
<proteinExistence type="predicted"/>
<gene>
    <name evidence="1" type="ORF">UFOPK3495_00050</name>
</gene>